<accession>A0A8I0KU32</accession>
<dbReference type="Pfam" id="PF05532">
    <property type="entry name" value="CsbD"/>
    <property type="match status" value="1"/>
</dbReference>
<comment type="caution">
    <text evidence="4">The sequence shown here is derived from an EMBL/GenBank/DDBJ whole genome shotgun (WGS) entry which is preliminary data.</text>
</comment>
<dbReference type="Proteomes" id="UP000627538">
    <property type="component" value="Unassembled WGS sequence"/>
</dbReference>
<dbReference type="RefSeq" id="WP_191071323.1">
    <property type="nucleotide sequence ID" value="NZ_CP060506.1"/>
</dbReference>
<organism evidence="4 5">
    <name type="scientific">Nanchangia anserum</name>
    <dbReference type="NCBI Taxonomy" id="2692125"/>
    <lineage>
        <taxon>Bacteria</taxon>
        <taxon>Bacillati</taxon>
        <taxon>Actinomycetota</taxon>
        <taxon>Actinomycetes</taxon>
        <taxon>Actinomycetales</taxon>
        <taxon>Actinomycetaceae</taxon>
        <taxon>Nanchangia</taxon>
    </lineage>
</organism>
<name>A0A8I0KU32_9ACTO</name>
<proteinExistence type="inferred from homology"/>
<reference evidence="4 5" key="1">
    <citation type="submission" date="2020-08" db="EMBL/GenBank/DDBJ databases">
        <title>Winkia gen. nov., sp. nov., isolated from faeces of the Anser albifrons in China.</title>
        <authorList>
            <person name="Liu Q."/>
        </authorList>
    </citation>
    <scope>NUCLEOTIDE SEQUENCE [LARGE SCALE GENOMIC DNA]</scope>
    <source>
        <strain evidence="4 5">C62</strain>
    </source>
</reference>
<evidence type="ECO:0000313" key="4">
    <source>
        <dbReference type="EMBL" id="MBD3689258.1"/>
    </source>
</evidence>
<evidence type="ECO:0000259" key="3">
    <source>
        <dbReference type="Pfam" id="PF05532"/>
    </source>
</evidence>
<dbReference type="InterPro" id="IPR036629">
    <property type="entry name" value="YjbJ_sf"/>
</dbReference>
<protein>
    <submittedName>
        <fullName evidence="4">CsbD family protein</fullName>
    </submittedName>
</protein>
<feature type="compositionally biased region" description="Basic and acidic residues" evidence="2">
    <location>
        <begin position="27"/>
        <end position="47"/>
    </location>
</feature>
<sequence length="90" mass="9435">MALEDDIKNTTEKFGGKVKEAAGSATDNKDLKAEGKADQVSADVKDKAADVKDKAAEIGEQAKDFAEQAGSNLKAAFGKLKEGFSEDGNK</sequence>
<evidence type="ECO:0000313" key="5">
    <source>
        <dbReference type="Proteomes" id="UP000627538"/>
    </source>
</evidence>
<feature type="compositionally biased region" description="Basic and acidic residues" evidence="2">
    <location>
        <begin position="1"/>
        <end position="20"/>
    </location>
</feature>
<feature type="region of interest" description="Disordered" evidence="2">
    <location>
        <begin position="1"/>
        <end position="47"/>
    </location>
</feature>
<evidence type="ECO:0000256" key="1">
    <source>
        <dbReference type="ARBA" id="ARBA00009129"/>
    </source>
</evidence>
<dbReference type="Gene3D" id="1.10.1470.10">
    <property type="entry name" value="YjbJ"/>
    <property type="match status" value="1"/>
</dbReference>
<dbReference type="SUPFAM" id="SSF69047">
    <property type="entry name" value="Hypothetical protein YjbJ"/>
    <property type="match status" value="1"/>
</dbReference>
<dbReference type="EMBL" id="JACRUO010000001">
    <property type="protein sequence ID" value="MBD3689258.1"/>
    <property type="molecule type" value="Genomic_DNA"/>
</dbReference>
<keyword evidence="5" id="KW-1185">Reference proteome</keyword>
<dbReference type="AlphaFoldDB" id="A0A8I0KU32"/>
<gene>
    <name evidence="4" type="ORF">H8R10_03305</name>
</gene>
<feature type="domain" description="CsbD-like" evidence="3">
    <location>
        <begin position="5"/>
        <end position="55"/>
    </location>
</feature>
<evidence type="ECO:0000256" key="2">
    <source>
        <dbReference type="SAM" id="MobiDB-lite"/>
    </source>
</evidence>
<comment type="similarity">
    <text evidence="1">Belongs to the UPF0337 (CsbD) family.</text>
</comment>
<dbReference type="InterPro" id="IPR008462">
    <property type="entry name" value="CsbD"/>
</dbReference>